<dbReference type="EMBL" id="MN739312">
    <property type="protein sequence ID" value="QHS98014.1"/>
    <property type="molecule type" value="Genomic_DNA"/>
</dbReference>
<protein>
    <submittedName>
        <fullName evidence="1">Uncharacterized protein</fullName>
    </submittedName>
</protein>
<proteinExistence type="predicted"/>
<accession>A0A6C0C2K6</accession>
<dbReference type="AlphaFoldDB" id="A0A6C0C2K6"/>
<sequence>MYMKQGNIFDLIHNLDNTNSQSTHIKKTYANKDPLKSKKDYTYRGTWKHRQSRARNLARRGGLTKDETIAKYGRLPKSKEWWGNEASCKEWETKWNSANPKESFSPSIKEVRV</sequence>
<reference evidence="1" key="1">
    <citation type="journal article" date="2020" name="Nature">
        <title>Giant virus diversity and host interactions through global metagenomics.</title>
        <authorList>
            <person name="Schulz F."/>
            <person name="Roux S."/>
            <person name="Paez-Espino D."/>
            <person name="Jungbluth S."/>
            <person name="Walsh D.A."/>
            <person name="Denef V.J."/>
            <person name="McMahon K.D."/>
            <person name="Konstantinidis K.T."/>
            <person name="Eloe-Fadrosh E.A."/>
            <person name="Kyrpides N.C."/>
            <person name="Woyke T."/>
        </authorList>
    </citation>
    <scope>NUCLEOTIDE SEQUENCE</scope>
    <source>
        <strain evidence="1">GVMAG-M-3300020182-84</strain>
    </source>
</reference>
<organism evidence="1">
    <name type="scientific">viral metagenome</name>
    <dbReference type="NCBI Taxonomy" id="1070528"/>
    <lineage>
        <taxon>unclassified sequences</taxon>
        <taxon>metagenomes</taxon>
        <taxon>organismal metagenomes</taxon>
    </lineage>
</organism>
<evidence type="ECO:0000313" key="1">
    <source>
        <dbReference type="EMBL" id="QHS98014.1"/>
    </source>
</evidence>
<name>A0A6C0C2K6_9ZZZZ</name>